<keyword evidence="5" id="KW-0571">Peptide transport</keyword>
<feature type="transmembrane region" description="Helical" evidence="10">
    <location>
        <begin position="701"/>
        <end position="722"/>
    </location>
</feature>
<feature type="transmembrane region" description="Helical" evidence="10">
    <location>
        <begin position="465"/>
        <end position="489"/>
    </location>
</feature>
<feature type="transmembrane region" description="Helical" evidence="10">
    <location>
        <begin position="671"/>
        <end position="689"/>
    </location>
</feature>
<dbReference type="Pfam" id="PF03169">
    <property type="entry name" value="OPT"/>
    <property type="match status" value="1"/>
</dbReference>
<feature type="transmembrane region" description="Helical" evidence="10">
    <location>
        <begin position="551"/>
        <end position="573"/>
    </location>
</feature>
<evidence type="ECO:0000256" key="6">
    <source>
        <dbReference type="ARBA" id="ARBA00022927"/>
    </source>
</evidence>
<feature type="region of interest" description="Disordered" evidence="9">
    <location>
        <begin position="1"/>
        <end position="25"/>
    </location>
</feature>
<dbReference type="NCBIfam" id="TIGR00728">
    <property type="entry name" value="OPT_sfam"/>
    <property type="match status" value="1"/>
</dbReference>
<name>A0ABP0U7W3_9BRYO</name>
<feature type="transmembrane region" description="Helical" evidence="10">
    <location>
        <begin position="284"/>
        <end position="301"/>
    </location>
</feature>
<sequence length="758" mass="84498">MKDAGANKGGAAEDSPMVLNPGAGRDGLKALEVGYGGNPDESPVEQVQLTVPTTDDPSLPVWTFRMWVIGLFVCILLSFLNQFFEYRKEPLIITTISAQIVALPLGRFMAATLPTKMIRFPFTHWEFTLNPGPFNMKEHVLITIFANAGSAFGNGDAYAVGIVNITKAFYKRTIGFFPGLLVVITTQVLGYGWAGLLRKYLVDPAHMWWPINLVQVTIFRTLHEKETGKQLKRIDFFIIAVILSFAYYTLPGYLFMMLTCFSWVCWAWPNSVTAHQLGSGLSGLGIGALSFDWSGISAYLYSPLMTPFFASVNVFVGFLIVIYIVTPATYWGNIYNAKTFPIFSSQLFQSNGQEYDITSVVDSKFELNLTAYEEVGPIHLSTFFAITYGFGFASIAATISHVALFYGKEIWLRTRTALKGNEVDVHTRLMRRYTDIPNWWFLILMVLGIVVSIATVEGYKSQLQLPWWGILLACALASFFTLPVGVIAATTNQVPGLNVITEYMMGYILPGQPIANVCFKTYGYISMTQAVSFLQDFKLGHYMKIPPRSMFIVQIVGTIVAAVVNMGVAWWLLTTIPNICNINVLPSSSPWTCPSDRVFFDASVIWGLVGPKRIFGSLGEYSAINWFFLGGFLAPVPMYVLHRCYPKVKLFTLVNMPILLGATGMMPPATAVNYTSWFLIAFIFNYVIFKYQKNWWTRYNYVLSGALDAGLAFMGVLIYLSLGLENISITWWGTNIDGCTYANCPTQPGINITGCPVY</sequence>
<evidence type="ECO:0000256" key="8">
    <source>
        <dbReference type="ARBA" id="ARBA00023136"/>
    </source>
</evidence>
<feature type="transmembrane region" description="Helical" evidence="10">
    <location>
        <begin position="623"/>
        <end position="641"/>
    </location>
</feature>
<organism evidence="11 12">
    <name type="scientific">Sphagnum troendelagicum</name>
    <dbReference type="NCBI Taxonomy" id="128251"/>
    <lineage>
        <taxon>Eukaryota</taxon>
        <taxon>Viridiplantae</taxon>
        <taxon>Streptophyta</taxon>
        <taxon>Embryophyta</taxon>
        <taxon>Bryophyta</taxon>
        <taxon>Sphagnophytina</taxon>
        <taxon>Sphagnopsida</taxon>
        <taxon>Sphagnales</taxon>
        <taxon>Sphagnaceae</taxon>
        <taxon>Sphagnum</taxon>
    </lineage>
</organism>
<feature type="transmembrane region" description="Helical" evidence="10">
    <location>
        <begin position="234"/>
        <end position="264"/>
    </location>
</feature>
<dbReference type="InterPro" id="IPR004813">
    <property type="entry name" value="OPT"/>
</dbReference>
<evidence type="ECO:0000256" key="10">
    <source>
        <dbReference type="SAM" id="Phobius"/>
    </source>
</evidence>
<dbReference type="EMBL" id="OZ019894">
    <property type="protein sequence ID" value="CAK9214883.1"/>
    <property type="molecule type" value="Genomic_DNA"/>
</dbReference>
<evidence type="ECO:0000256" key="3">
    <source>
        <dbReference type="ARBA" id="ARBA00022448"/>
    </source>
</evidence>
<reference evidence="11" key="1">
    <citation type="submission" date="2024-02" db="EMBL/GenBank/DDBJ databases">
        <authorList>
            <consortium name="ELIXIR-Norway"/>
            <consortium name="Elixir Norway"/>
        </authorList>
    </citation>
    <scope>NUCLEOTIDE SEQUENCE</scope>
</reference>
<keyword evidence="3" id="KW-0813">Transport</keyword>
<evidence type="ECO:0000313" key="11">
    <source>
        <dbReference type="EMBL" id="CAK9214883.1"/>
    </source>
</evidence>
<feature type="transmembrane region" description="Helical" evidence="10">
    <location>
        <begin position="206"/>
        <end position="222"/>
    </location>
</feature>
<feature type="transmembrane region" description="Helical" evidence="10">
    <location>
        <begin position="308"/>
        <end position="331"/>
    </location>
</feature>
<evidence type="ECO:0000313" key="12">
    <source>
        <dbReference type="Proteomes" id="UP001497512"/>
    </source>
</evidence>
<evidence type="ECO:0000256" key="2">
    <source>
        <dbReference type="ARBA" id="ARBA00005484"/>
    </source>
</evidence>
<protein>
    <recommendedName>
        <fullName evidence="13">Oligopeptide transporter</fullName>
    </recommendedName>
</protein>
<dbReference type="NCBIfam" id="TIGR00727">
    <property type="entry name" value="ISP4_OPT"/>
    <property type="match status" value="1"/>
</dbReference>
<dbReference type="Proteomes" id="UP001497512">
    <property type="component" value="Chromosome 2"/>
</dbReference>
<evidence type="ECO:0008006" key="13">
    <source>
        <dbReference type="Google" id="ProtNLM"/>
    </source>
</evidence>
<keyword evidence="4 10" id="KW-0812">Transmembrane</keyword>
<proteinExistence type="inferred from homology"/>
<evidence type="ECO:0000256" key="1">
    <source>
        <dbReference type="ARBA" id="ARBA00004141"/>
    </source>
</evidence>
<evidence type="ECO:0000256" key="5">
    <source>
        <dbReference type="ARBA" id="ARBA00022856"/>
    </source>
</evidence>
<keyword evidence="6" id="KW-0653">Protein transport</keyword>
<comment type="subcellular location">
    <subcellularLocation>
        <location evidence="1">Membrane</location>
        <topology evidence="1">Multi-pass membrane protein</topology>
    </subcellularLocation>
</comment>
<dbReference type="PANTHER" id="PTHR22601">
    <property type="entry name" value="ISP4 LIKE PROTEIN"/>
    <property type="match status" value="1"/>
</dbReference>
<feature type="transmembrane region" description="Helical" evidence="10">
    <location>
        <begin position="66"/>
        <end position="84"/>
    </location>
</feature>
<feature type="transmembrane region" description="Helical" evidence="10">
    <location>
        <begin position="174"/>
        <end position="194"/>
    </location>
</feature>
<gene>
    <name evidence="11" type="ORF">CSSPTR1EN2_LOCUS12454</name>
</gene>
<feature type="transmembrane region" description="Helical" evidence="10">
    <location>
        <begin position="90"/>
        <end position="110"/>
    </location>
</feature>
<keyword evidence="12" id="KW-1185">Reference proteome</keyword>
<keyword evidence="8 10" id="KW-0472">Membrane</keyword>
<evidence type="ECO:0000256" key="9">
    <source>
        <dbReference type="SAM" id="MobiDB-lite"/>
    </source>
</evidence>
<accession>A0ABP0U7W3</accession>
<feature type="transmembrane region" description="Helical" evidence="10">
    <location>
        <begin position="383"/>
        <end position="406"/>
    </location>
</feature>
<evidence type="ECO:0000256" key="7">
    <source>
        <dbReference type="ARBA" id="ARBA00022989"/>
    </source>
</evidence>
<dbReference type="InterPro" id="IPR004648">
    <property type="entry name" value="Oligpept_transpt"/>
</dbReference>
<feature type="transmembrane region" description="Helical" evidence="10">
    <location>
        <begin position="439"/>
        <end position="459"/>
    </location>
</feature>
<evidence type="ECO:0000256" key="4">
    <source>
        <dbReference type="ARBA" id="ARBA00022692"/>
    </source>
</evidence>
<keyword evidence="7 10" id="KW-1133">Transmembrane helix</keyword>
<comment type="similarity">
    <text evidence="2">Belongs to the oligopeptide OPT transporter (TC 2.A.67.1) family.</text>
</comment>